<feature type="domain" description="Helicase/UvrB N-terminal" evidence="1">
    <location>
        <begin position="76"/>
        <end position="258"/>
    </location>
</feature>
<dbReference type="AlphaFoldDB" id="A0A2U2ACP1"/>
<dbReference type="RefSeq" id="WP_109189868.1">
    <property type="nucleotide sequence ID" value="NZ_BMYA01000004.1"/>
</dbReference>
<dbReference type="EMBL" id="QEWQ01000006">
    <property type="protein sequence ID" value="PWD80426.1"/>
    <property type="molecule type" value="Genomic_DNA"/>
</dbReference>
<keyword evidence="3" id="KW-0255">Endonuclease</keyword>
<dbReference type="SUPFAM" id="SSF52540">
    <property type="entry name" value="P-loop containing nucleoside triphosphate hydrolases"/>
    <property type="match status" value="1"/>
</dbReference>
<sequence>MKIKFKQYPYQLAAVNAVVDCFEGQPFSTGVQYRVDPGTTAKGQTQTIQQEGAYDAGFRNAPLQLKGQEILANIQKVQQQQYLKISDKLISTPQAPVNLDIEMETGTGKTYVYIRTIFELNRRYGWNKFIIMVPSIAIREGVYKSFQMTKDHFLEAYHKQARFFIYNSSRLNEVEAFSTDAGINVMIMNIQAFNSKGKDNRRIYDVLDSFQSRRPIDVIKANNPILILDEPQKMEGKRTMEALEEFNALAILRYSATHKTENNLIHRLDAVDAYNQKLVKRISVRGITLNTNEGTHGYLYLEGIDLSSKKPPVARLMMEVKSSSGNISRVVRKVEKGDNLYALSGEMEQYKSGYLVTDIEVTPDYQRLSFENGVQLSVGEATGDVSEEDIRRIQIRETIRAHFEKEPYLFKKGIKTLSLFFIDEVVKYRDYEREDTKGLYARMFEEEYQQIRDQYLSELALTEEDEAYHDYLKQAVVESVHKGYFSIDKQNRLVDPSGKGESTDANDYDLILKDKERLLSFNEPTRFIFSHSALREGWDNPNVFTLCTLKHSDNTISRRQEIGRGLRISVNQQGERQDDPAMVHDINVLDVVANESYESFASSLQSELLEELKDRPRTASVSFFKDRRIKTEDGTELLITEDLAEDIMGYLRENDYIHPADRTISDHYQEARKNDALAPISGTLAGKEEEIAKLVDQILDPNIAKKFLEDSAKARKNRIKQHNLERKEFQALWNRINRKAIYQVKIDTESLINHSVTAIDQELRVRKLEYVIQRGMQNASISDDDIAKGSLIQSGKVKRESYQHEYSASVKYDLLGKIAQNTYLTRETIATILSSIESAVFAQFAQNPEDFITQASRIINQQKARIIINQVTYNPLEARYETALFTDAQVKIDSKSANGPLEKHVLEYAVTDSQVEKNFIAELEKNEEVVVYAKLPSGFKIPTPVGDYNPDWAITFKEGSVKYIYFVAETKGTTSTMEIRGVEAAKIECARRFFNTINPGDPSISYGVVKDYATMLDILRK</sequence>
<keyword evidence="4" id="KW-1185">Reference proteome</keyword>
<keyword evidence="3" id="KW-0540">Nuclease</keyword>
<dbReference type="GO" id="GO:0003677">
    <property type="term" value="F:DNA binding"/>
    <property type="evidence" value="ECO:0007669"/>
    <property type="project" value="InterPro"/>
</dbReference>
<dbReference type="GO" id="GO:0005524">
    <property type="term" value="F:ATP binding"/>
    <property type="evidence" value="ECO:0007669"/>
    <property type="project" value="InterPro"/>
</dbReference>
<dbReference type="Pfam" id="PF04851">
    <property type="entry name" value="ResIII"/>
    <property type="match status" value="1"/>
</dbReference>
<name>A0A2U2ACP1_9GAMM</name>
<evidence type="ECO:0000259" key="2">
    <source>
        <dbReference type="Pfam" id="PF19778"/>
    </source>
</evidence>
<dbReference type="Pfam" id="PF19778">
    <property type="entry name" value="RE_endonuc"/>
    <property type="match status" value="1"/>
</dbReference>
<evidence type="ECO:0000259" key="1">
    <source>
        <dbReference type="Pfam" id="PF04851"/>
    </source>
</evidence>
<dbReference type="OrthoDB" id="9804145at2"/>
<accession>A0A2U2ACP1</accession>
<evidence type="ECO:0000313" key="3">
    <source>
        <dbReference type="EMBL" id="PWD80426.1"/>
    </source>
</evidence>
<proteinExistence type="predicted"/>
<protein>
    <submittedName>
        <fullName evidence="3">Restriction endonuclease subunit R</fullName>
    </submittedName>
</protein>
<dbReference type="GO" id="GO:0015668">
    <property type="term" value="F:type III site-specific deoxyribonuclease activity"/>
    <property type="evidence" value="ECO:0007669"/>
    <property type="project" value="InterPro"/>
</dbReference>
<dbReference type="Proteomes" id="UP000245020">
    <property type="component" value="Unassembled WGS sequence"/>
</dbReference>
<gene>
    <name evidence="3" type="ORF">DC083_08920</name>
</gene>
<dbReference type="InterPro" id="IPR006935">
    <property type="entry name" value="Helicase/UvrB_N"/>
</dbReference>
<dbReference type="InterPro" id="IPR027417">
    <property type="entry name" value="P-loop_NTPase"/>
</dbReference>
<dbReference type="InterPro" id="IPR045572">
    <property type="entry name" value="RE_endonuc_C"/>
</dbReference>
<organism evidence="3 4">
    <name type="scientific">Ignatzschineria ureiclastica</name>
    <dbReference type="NCBI Taxonomy" id="472582"/>
    <lineage>
        <taxon>Bacteria</taxon>
        <taxon>Pseudomonadati</taxon>
        <taxon>Pseudomonadota</taxon>
        <taxon>Gammaproteobacteria</taxon>
        <taxon>Cardiobacteriales</taxon>
        <taxon>Ignatzschineriaceae</taxon>
        <taxon>Ignatzschineria</taxon>
    </lineage>
</organism>
<feature type="domain" description="Type III restriction enzyme C-terminal endonuclease" evidence="2">
    <location>
        <begin position="902"/>
        <end position="1011"/>
    </location>
</feature>
<comment type="caution">
    <text evidence="3">The sequence shown here is derived from an EMBL/GenBank/DDBJ whole genome shotgun (WGS) entry which is preliminary data.</text>
</comment>
<reference evidence="4" key="1">
    <citation type="submission" date="2018-05" db="EMBL/GenBank/DDBJ databases">
        <title>Ignatzschineria dubaiensis sp. nov., isolated from necrotic foot tissues of dromedaries (Camelus dromedarius) and associated maggots in Dubai, United Arab Emirates.</title>
        <authorList>
            <person name="Tsang C.C."/>
            <person name="Tang J.Y.M."/>
            <person name="Fong J.Y.H."/>
            <person name="Kinne J."/>
            <person name="Lee H.H."/>
            <person name="Joseph M."/>
            <person name="Jose S."/>
            <person name="Schuster R.K."/>
            <person name="Tang Y."/>
            <person name="Sivakumar S."/>
            <person name="Chen J.H.K."/>
            <person name="Teng J.L.L."/>
            <person name="Lau S.K.P."/>
            <person name="Wernery U."/>
            <person name="Woo P.C.Y."/>
        </authorList>
    </citation>
    <scope>NUCLEOTIDE SEQUENCE [LARGE SCALE GENOMIC DNA]</scope>
    <source>
        <strain evidence="4">KCTC 22644</strain>
    </source>
</reference>
<evidence type="ECO:0000313" key="4">
    <source>
        <dbReference type="Proteomes" id="UP000245020"/>
    </source>
</evidence>
<keyword evidence="3" id="KW-0378">Hydrolase</keyword>
<dbReference type="Gene3D" id="3.40.50.300">
    <property type="entry name" value="P-loop containing nucleotide triphosphate hydrolases"/>
    <property type="match status" value="2"/>
</dbReference>